<gene>
    <name evidence="2" type="primary">PCMP-H12</name>
    <name evidence="2" type="ORF">KSP40_PGU020793</name>
</gene>
<evidence type="ECO:0000313" key="3">
    <source>
        <dbReference type="Proteomes" id="UP001412067"/>
    </source>
</evidence>
<keyword evidence="3" id="KW-1185">Reference proteome</keyword>
<reference evidence="2 3" key="1">
    <citation type="journal article" date="2022" name="Nat. Plants">
        <title>Genomes of leafy and leafless Platanthera orchids illuminate the evolution of mycoheterotrophy.</title>
        <authorList>
            <person name="Li M.H."/>
            <person name="Liu K.W."/>
            <person name="Li Z."/>
            <person name="Lu H.C."/>
            <person name="Ye Q.L."/>
            <person name="Zhang D."/>
            <person name="Wang J.Y."/>
            <person name="Li Y.F."/>
            <person name="Zhong Z.M."/>
            <person name="Liu X."/>
            <person name="Yu X."/>
            <person name="Liu D.K."/>
            <person name="Tu X.D."/>
            <person name="Liu B."/>
            <person name="Hao Y."/>
            <person name="Liao X.Y."/>
            <person name="Jiang Y.T."/>
            <person name="Sun W.H."/>
            <person name="Chen J."/>
            <person name="Chen Y.Q."/>
            <person name="Ai Y."/>
            <person name="Zhai J.W."/>
            <person name="Wu S.S."/>
            <person name="Zhou Z."/>
            <person name="Hsiao Y.Y."/>
            <person name="Wu W.L."/>
            <person name="Chen Y.Y."/>
            <person name="Lin Y.F."/>
            <person name="Hsu J.L."/>
            <person name="Li C.Y."/>
            <person name="Wang Z.W."/>
            <person name="Zhao X."/>
            <person name="Zhong W.Y."/>
            <person name="Ma X.K."/>
            <person name="Ma L."/>
            <person name="Huang J."/>
            <person name="Chen G.Z."/>
            <person name="Huang M.Z."/>
            <person name="Huang L."/>
            <person name="Peng D.H."/>
            <person name="Luo Y.B."/>
            <person name="Zou S.Q."/>
            <person name="Chen S.P."/>
            <person name="Lan S."/>
            <person name="Tsai W.C."/>
            <person name="Van de Peer Y."/>
            <person name="Liu Z.J."/>
        </authorList>
    </citation>
    <scope>NUCLEOTIDE SEQUENCE [LARGE SCALE GENOMIC DNA]</scope>
    <source>
        <strain evidence="2">Lor288</strain>
    </source>
</reference>
<proteinExistence type="predicted"/>
<organism evidence="2 3">
    <name type="scientific">Platanthera guangdongensis</name>
    <dbReference type="NCBI Taxonomy" id="2320717"/>
    <lineage>
        <taxon>Eukaryota</taxon>
        <taxon>Viridiplantae</taxon>
        <taxon>Streptophyta</taxon>
        <taxon>Embryophyta</taxon>
        <taxon>Tracheophyta</taxon>
        <taxon>Spermatophyta</taxon>
        <taxon>Magnoliopsida</taxon>
        <taxon>Liliopsida</taxon>
        <taxon>Asparagales</taxon>
        <taxon>Orchidaceae</taxon>
        <taxon>Orchidoideae</taxon>
        <taxon>Orchideae</taxon>
        <taxon>Orchidinae</taxon>
        <taxon>Platanthera</taxon>
    </lineage>
</organism>
<evidence type="ECO:0000313" key="2">
    <source>
        <dbReference type="EMBL" id="KAK8965496.1"/>
    </source>
</evidence>
<dbReference type="Pfam" id="PF14432">
    <property type="entry name" value="DYW_deaminase"/>
    <property type="match status" value="1"/>
</dbReference>
<protein>
    <submittedName>
        <fullName evidence="2">Pentatricopeptide repeat-containing protein</fullName>
    </submittedName>
</protein>
<dbReference type="Proteomes" id="UP001412067">
    <property type="component" value="Unassembled WGS sequence"/>
</dbReference>
<evidence type="ECO:0000259" key="1">
    <source>
        <dbReference type="Pfam" id="PF14432"/>
    </source>
</evidence>
<sequence>MNDRGVKKEAGWSMIEKDGAVSKFIAGGKLHPQATQIYAMVDEMIARIKLAGYVPETDARILLEIEGAGDEMNPVFFHSEKLAIAFGLLNTEEGGTIRISKNLRVCRDCHSASKLISKVYGRAIIVRDGSRFHHFHEGEFSCNDYW</sequence>
<feature type="domain" description="DYW" evidence="1">
    <location>
        <begin position="52"/>
        <end position="146"/>
    </location>
</feature>
<name>A0ABR2MPV0_9ASPA</name>
<dbReference type="InterPro" id="IPR032867">
    <property type="entry name" value="DYW_dom"/>
</dbReference>
<comment type="caution">
    <text evidence="2">The sequence shown here is derived from an EMBL/GenBank/DDBJ whole genome shotgun (WGS) entry which is preliminary data.</text>
</comment>
<accession>A0ABR2MPV0</accession>
<dbReference type="EMBL" id="JBBWWR010000006">
    <property type="protein sequence ID" value="KAK8965496.1"/>
    <property type="molecule type" value="Genomic_DNA"/>
</dbReference>